<evidence type="ECO:0000313" key="4">
    <source>
        <dbReference type="Proteomes" id="UP000483078"/>
    </source>
</evidence>
<dbReference type="AlphaFoldDB" id="A0A7C9H9W1"/>
<dbReference type="Gene3D" id="1.10.101.10">
    <property type="entry name" value="PGBD-like superfamily/PGBD"/>
    <property type="match status" value="1"/>
</dbReference>
<organism evidence="3 4">
    <name type="scientific">Sediminimonas qiaohouensis</name>
    <dbReference type="NCBI Taxonomy" id="552061"/>
    <lineage>
        <taxon>Bacteria</taxon>
        <taxon>Pseudomonadati</taxon>
        <taxon>Pseudomonadota</taxon>
        <taxon>Alphaproteobacteria</taxon>
        <taxon>Rhodobacterales</taxon>
        <taxon>Roseobacteraceae</taxon>
        <taxon>Sediminimonas</taxon>
    </lineage>
</organism>
<dbReference type="InterPro" id="IPR036365">
    <property type="entry name" value="PGBD-like_sf"/>
</dbReference>
<protein>
    <submittedName>
        <fullName evidence="3">Peptidoglycan-binding protein</fullName>
    </submittedName>
</protein>
<dbReference type="Pfam" id="PF01471">
    <property type="entry name" value="PG_binding_1"/>
    <property type="match status" value="1"/>
</dbReference>
<dbReference type="EMBL" id="VENJ01000002">
    <property type="protein sequence ID" value="MTJ03450.1"/>
    <property type="molecule type" value="Genomic_DNA"/>
</dbReference>
<feature type="compositionally biased region" description="Polar residues" evidence="1">
    <location>
        <begin position="15"/>
        <end position="34"/>
    </location>
</feature>
<proteinExistence type="predicted"/>
<dbReference type="InterPro" id="IPR002477">
    <property type="entry name" value="Peptidoglycan-bd-like"/>
</dbReference>
<accession>A0A7C9H9W1</accession>
<dbReference type="InterPro" id="IPR036366">
    <property type="entry name" value="PGBDSf"/>
</dbReference>
<dbReference type="Proteomes" id="UP000483078">
    <property type="component" value="Unassembled WGS sequence"/>
</dbReference>
<name>A0A7C9H9W1_9RHOB</name>
<dbReference type="SUPFAM" id="SSF47090">
    <property type="entry name" value="PGBD-like"/>
    <property type="match status" value="1"/>
</dbReference>
<reference evidence="3 4" key="1">
    <citation type="submission" date="2019-06" db="EMBL/GenBank/DDBJ databases">
        <title>Enrichment of Autotrophic Halophilic Microorganisms from Red Sea Brine Pool Using Microbial Electrosynthesis System.</title>
        <authorList>
            <person name="Alqahtani M.F."/>
            <person name="Bajracharya S."/>
            <person name="Katuri K.P."/>
            <person name="Ali M."/>
            <person name="Saikaly P.E."/>
        </authorList>
    </citation>
    <scope>NUCLEOTIDE SEQUENCE [LARGE SCALE GENOMIC DNA]</scope>
    <source>
        <strain evidence="3">MES6</strain>
    </source>
</reference>
<evidence type="ECO:0000256" key="1">
    <source>
        <dbReference type="SAM" id="MobiDB-lite"/>
    </source>
</evidence>
<feature type="domain" description="Peptidoglycan binding-like" evidence="2">
    <location>
        <begin position="107"/>
        <end position="153"/>
    </location>
</feature>
<gene>
    <name evidence="3" type="ORF">FH759_01970</name>
</gene>
<feature type="region of interest" description="Disordered" evidence="1">
    <location>
        <begin position="12"/>
        <end position="40"/>
    </location>
</feature>
<evidence type="ECO:0000313" key="3">
    <source>
        <dbReference type="EMBL" id="MTJ03450.1"/>
    </source>
</evidence>
<evidence type="ECO:0000259" key="2">
    <source>
        <dbReference type="Pfam" id="PF01471"/>
    </source>
</evidence>
<sequence length="172" mass="18871">MIVMASVALAGCMQPSPTGESQARTELIRQTQTAPPGAPDGTCWGKTVTPARVETVTEQVMVQPPQVMTDGTVLEPAIYRTETRTKITRERSETWFETLCAPDLTPELIASVQRALKVRGHYRGEAHGRMDARTRTAIRRFQKANGLDTDILTLQTARTLGLAPVQRPGAEE</sequence>
<comment type="caution">
    <text evidence="3">The sequence shown here is derived from an EMBL/GenBank/DDBJ whole genome shotgun (WGS) entry which is preliminary data.</text>
</comment>